<dbReference type="InParanoid" id="E1ZNH0"/>
<dbReference type="OrthoDB" id="535741at2759"/>
<name>E1ZNH0_CHLVA</name>
<dbReference type="EMBL" id="GL433855">
    <property type="protein sequence ID" value="EFN52680.1"/>
    <property type="molecule type" value="Genomic_DNA"/>
</dbReference>
<evidence type="ECO:0000259" key="3">
    <source>
        <dbReference type="Pfam" id="PF05548"/>
    </source>
</evidence>
<keyword evidence="2" id="KW-0732">Signal</keyword>
<gene>
    <name evidence="4" type="ORF">CHLNCDRAFT_54331</name>
</gene>
<dbReference type="Pfam" id="PF05548">
    <property type="entry name" value="Peptidase_M11"/>
    <property type="match status" value="1"/>
</dbReference>
<dbReference type="KEGG" id="cvr:CHLNCDRAFT_54331"/>
<reference evidence="4 5" key="1">
    <citation type="journal article" date="2010" name="Plant Cell">
        <title>The Chlorella variabilis NC64A genome reveals adaptation to photosymbiosis, coevolution with viruses, and cryptic sex.</title>
        <authorList>
            <person name="Blanc G."/>
            <person name="Duncan G."/>
            <person name="Agarkova I."/>
            <person name="Borodovsky M."/>
            <person name="Gurnon J."/>
            <person name="Kuo A."/>
            <person name="Lindquist E."/>
            <person name="Lucas S."/>
            <person name="Pangilinan J."/>
            <person name="Polle J."/>
            <person name="Salamov A."/>
            <person name="Terry A."/>
            <person name="Yamada T."/>
            <person name="Dunigan D.D."/>
            <person name="Grigoriev I.V."/>
            <person name="Claverie J.M."/>
            <person name="Van Etten J.L."/>
        </authorList>
    </citation>
    <scope>NUCLEOTIDE SEQUENCE [LARGE SCALE GENOMIC DNA]</scope>
    <source>
        <strain evidence="4 5">NC64A</strain>
    </source>
</reference>
<protein>
    <recommendedName>
        <fullName evidence="3">Peptidase M11 gametolysin domain-containing protein</fullName>
    </recommendedName>
</protein>
<keyword evidence="5" id="KW-1185">Reference proteome</keyword>
<dbReference type="AlphaFoldDB" id="E1ZNH0"/>
<dbReference type="InterPro" id="IPR008752">
    <property type="entry name" value="Peptidase_M11"/>
</dbReference>
<evidence type="ECO:0000313" key="5">
    <source>
        <dbReference type="Proteomes" id="UP000008141"/>
    </source>
</evidence>
<sequence length="536" mass="57596">MEASLGLRTWALFAVLILLAARVTHTSTGRRLLQAGPQRTLLSGTVIIMDVEYAGRSSRTIVALCRDSGHRVQLRLRSEKMLAGLHTGMRVEATGIWVAGHALDMGAARSQGEPPVLRADAIRDPSRRNSWNPGRGVGAGAAGAGAQAPAGPIVAVMNQLAVGNMRVLFIPIVHQSSSGVYCPGTSKNPLTSAELRDVVFSDTGSSVSKHFNECSFSKTVLTNDSSIAPPSVVVNVVPIPCNGTSWDVKWTVNTCEFEDFNGYADAADQELTRRGVNLGAYPFKVYFLPPNACAWVGLGYIGCDGSYDCRAWVSGSHWGNPQAISHELGHNLFMQHASFLSSNGAFDEYGDGTCQMGTCCENRCLNTPHAWQMGWLNVRHLNGTSLPAAATYNTSMGVQAVSPNLSGIRIVPTWAPGVDPIFVGFRWAVRGDEFLPPSLTRRIHIYTSKISHYRDAQPTVLRASLRVDESWTFVAANLVVRRSSSTSPALAVVQICRRGGLYETAASCAAAVDNNCDGLAGYEDPLCMGFLPPLPT</sequence>
<evidence type="ECO:0000256" key="2">
    <source>
        <dbReference type="SAM" id="SignalP"/>
    </source>
</evidence>
<evidence type="ECO:0000313" key="4">
    <source>
        <dbReference type="EMBL" id="EFN52680.1"/>
    </source>
</evidence>
<organism evidence="5">
    <name type="scientific">Chlorella variabilis</name>
    <name type="common">Green alga</name>
    <dbReference type="NCBI Taxonomy" id="554065"/>
    <lineage>
        <taxon>Eukaryota</taxon>
        <taxon>Viridiplantae</taxon>
        <taxon>Chlorophyta</taxon>
        <taxon>core chlorophytes</taxon>
        <taxon>Trebouxiophyceae</taxon>
        <taxon>Chlorellales</taxon>
        <taxon>Chlorellaceae</taxon>
        <taxon>Chlorella clade</taxon>
        <taxon>Chlorella</taxon>
    </lineage>
</organism>
<feature type="region of interest" description="Disordered" evidence="1">
    <location>
        <begin position="124"/>
        <end position="143"/>
    </location>
</feature>
<feature type="chain" id="PRO_5003156118" description="Peptidase M11 gametolysin domain-containing protein" evidence="2">
    <location>
        <begin position="27"/>
        <end position="536"/>
    </location>
</feature>
<feature type="domain" description="Peptidase M11 gametolysin" evidence="3">
    <location>
        <begin position="189"/>
        <end position="447"/>
    </location>
</feature>
<dbReference type="RefSeq" id="XP_005844782.1">
    <property type="nucleotide sequence ID" value="XM_005844720.1"/>
</dbReference>
<dbReference type="Proteomes" id="UP000008141">
    <property type="component" value="Unassembled WGS sequence"/>
</dbReference>
<dbReference type="GeneID" id="17351992"/>
<dbReference type="eggNOG" id="ENOG502SQEV">
    <property type="taxonomic scope" value="Eukaryota"/>
</dbReference>
<feature type="signal peptide" evidence="2">
    <location>
        <begin position="1"/>
        <end position="26"/>
    </location>
</feature>
<proteinExistence type="predicted"/>
<accession>E1ZNH0</accession>
<evidence type="ECO:0000256" key="1">
    <source>
        <dbReference type="SAM" id="MobiDB-lite"/>
    </source>
</evidence>